<evidence type="ECO:0000259" key="3">
    <source>
        <dbReference type="Pfam" id="PF13725"/>
    </source>
</evidence>
<dbReference type="GO" id="GO:0005730">
    <property type="term" value="C:nucleolus"/>
    <property type="evidence" value="ECO:0007669"/>
    <property type="project" value="TreeGrafter"/>
</dbReference>
<dbReference type="Proteomes" id="UP000652761">
    <property type="component" value="Unassembled WGS sequence"/>
</dbReference>
<evidence type="ECO:0000313" key="5">
    <source>
        <dbReference type="Proteomes" id="UP000652761"/>
    </source>
</evidence>
<keyword evidence="5" id="KW-1185">Reference proteome</keyword>
<dbReference type="InterPro" id="IPR032672">
    <property type="entry name" value="TmcA/NAT10/Kre33"/>
</dbReference>
<dbReference type="PANTHER" id="PTHR10925:SF5">
    <property type="entry name" value="RNA CYTIDINE ACETYLTRANSFERASE"/>
    <property type="match status" value="1"/>
</dbReference>
<feature type="region of interest" description="Disordered" evidence="1">
    <location>
        <begin position="347"/>
        <end position="395"/>
    </location>
</feature>
<dbReference type="EMBL" id="NMUH01006934">
    <property type="protein sequence ID" value="MQM16277.1"/>
    <property type="molecule type" value="Genomic_DNA"/>
</dbReference>
<sequence length="395" mass="45210">SSCRYYKGEMALFSEMDAEIEDNDEPRFKITEAAGKVSLLEETIKPKENLPALFVNLRERHPERLDYLSVSFGLTWELFRFWRKHTFVPFYISQVPNAETGEYTCMIVKPLNDNEVDGEGSEYGFMLPFYRDFRQRFIRLLRYSFRSMDYKLAMSILAPKISFKEEEESTSAVSDEASGFLRGLLSAQDMKRLRVYTTNAENVDHRLILDLVPILAYQYFMENLPVTLSAVQASILLCIGLQNQDITYVQRVMKLERTQIFHLFKKAIKKLYKFLFDAMTKKMDSTLPQPNEVVLTPLSTSINEDLEAGAREVMEKMKAKNEMLAEADGPIVEDGLETSRQIGAVKIPPSGIISVPSTKPKKGKVRTGDKMNGEEKKRGNSGDHTKLSKKKKRGT</sequence>
<dbReference type="GO" id="GO:1904812">
    <property type="term" value="P:rRNA acetylation involved in maturation of SSU-rRNA"/>
    <property type="evidence" value="ECO:0007669"/>
    <property type="project" value="TreeGrafter"/>
</dbReference>
<feature type="domain" description="Possible tRNA binding" evidence="3">
    <location>
        <begin position="126"/>
        <end position="325"/>
    </location>
</feature>
<protein>
    <submittedName>
        <fullName evidence="4">Uncharacterized protein</fullName>
    </submittedName>
</protein>
<dbReference type="Pfam" id="PF13725">
    <property type="entry name" value="tRNA_bind_2"/>
    <property type="match status" value="1"/>
</dbReference>
<dbReference type="InterPro" id="IPR000182">
    <property type="entry name" value="GNAT_dom"/>
</dbReference>
<feature type="compositionally biased region" description="Basic and acidic residues" evidence="1">
    <location>
        <begin position="366"/>
        <end position="386"/>
    </location>
</feature>
<dbReference type="InterPro" id="IPR027992">
    <property type="entry name" value="tRNA_bind_dom"/>
</dbReference>
<feature type="non-terminal residue" evidence="4">
    <location>
        <position position="1"/>
    </location>
</feature>
<evidence type="ECO:0000313" key="4">
    <source>
        <dbReference type="EMBL" id="MQM16277.1"/>
    </source>
</evidence>
<dbReference type="Gene3D" id="3.40.630.30">
    <property type="match status" value="1"/>
</dbReference>
<dbReference type="PANTHER" id="PTHR10925">
    <property type="entry name" value="N-ACETYLTRANSFERASE 10"/>
    <property type="match status" value="1"/>
</dbReference>
<accession>A0A843XAH6</accession>
<proteinExistence type="predicted"/>
<dbReference type="Pfam" id="PF13718">
    <property type="entry name" value="GNAT_acetyltr_2"/>
    <property type="match status" value="1"/>
</dbReference>
<dbReference type="AlphaFoldDB" id="A0A843XAH6"/>
<dbReference type="GO" id="GO:0000049">
    <property type="term" value="F:tRNA binding"/>
    <property type="evidence" value="ECO:0007669"/>
    <property type="project" value="TreeGrafter"/>
</dbReference>
<evidence type="ECO:0000259" key="2">
    <source>
        <dbReference type="Pfam" id="PF13718"/>
    </source>
</evidence>
<name>A0A843XAH6_COLES</name>
<feature type="domain" description="N-acetyltransferase" evidence="2">
    <location>
        <begin position="4"/>
        <end position="112"/>
    </location>
</feature>
<dbReference type="GO" id="GO:0030686">
    <property type="term" value="C:90S preribosome"/>
    <property type="evidence" value="ECO:0007669"/>
    <property type="project" value="TreeGrafter"/>
</dbReference>
<reference evidence="4" key="1">
    <citation type="submission" date="2017-07" db="EMBL/GenBank/DDBJ databases">
        <title>Taro Niue Genome Assembly and Annotation.</title>
        <authorList>
            <person name="Atibalentja N."/>
            <person name="Keating K."/>
            <person name="Fields C.J."/>
        </authorList>
    </citation>
    <scope>NUCLEOTIDE SEQUENCE</scope>
    <source>
        <strain evidence="4">Niue_2</strain>
        <tissue evidence="4">Leaf</tissue>
    </source>
</reference>
<gene>
    <name evidence="4" type="ORF">Taro_049231</name>
</gene>
<comment type="caution">
    <text evidence="4">The sequence shown here is derived from an EMBL/GenBank/DDBJ whole genome shotgun (WGS) entry which is preliminary data.</text>
</comment>
<evidence type="ECO:0000256" key="1">
    <source>
        <dbReference type="SAM" id="MobiDB-lite"/>
    </source>
</evidence>
<dbReference type="GO" id="GO:1990883">
    <property type="term" value="F:18S rRNA cytidine N-acetyltransferase activity"/>
    <property type="evidence" value="ECO:0007669"/>
    <property type="project" value="TreeGrafter"/>
</dbReference>
<organism evidence="4 5">
    <name type="scientific">Colocasia esculenta</name>
    <name type="common">Wild taro</name>
    <name type="synonym">Arum esculentum</name>
    <dbReference type="NCBI Taxonomy" id="4460"/>
    <lineage>
        <taxon>Eukaryota</taxon>
        <taxon>Viridiplantae</taxon>
        <taxon>Streptophyta</taxon>
        <taxon>Embryophyta</taxon>
        <taxon>Tracheophyta</taxon>
        <taxon>Spermatophyta</taxon>
        <taxon>Magnoliopsida</taxon>
        <taxon>Liliopsida</taxon>
        <taxon>Araceae</taxon>
        <taxon>Aroideae</taxon>
        <taxon>Colocasieae</taxon>
        <taxon>Colocasia</taxon>
    </lineage>
</organism>
<dbReference type="OrthoDB" id="10067491at2759"/>